<dbReference type="SMART" id="SM00906">
    <property type="entry name" value="Fungal_trans"/>
    <property type="match status" value="1"/>
</dbReference>
<evidence type="ECO:0000256" key="6">
    <source>
        <dbReference type="ARBA" id="ARBA00023242"/>
    </source>
</evidence>
<evidence type="ECO:0000256" key="1">
    <source>
        <dbReference type="ARBA" id="ARBA00022723"/>
    </source>
</evidence>
<dbReference type="GO" id="GO:0001228">
    <property type="term" value="F:DNA-binding transcription activator activity, RNA polymerase II-specific"/>
    <property type="evidence" value="ECO:0000318"/>
    <property type="project" value="GO_Central"/>
</dbReference>
<dbReference type="GO" id="GO:0008270">
    <property type="term" value="F:zinc ion binding"/>
    <property type="evidence" value="ECO:0007669"/>
    <property type="project" value="InterPro"/>
</dbReference>
<keyword evidence="8" id="KW-0812">Transmembrane</keyword>
<keyword evidence="11" id="KW-1185">Reference proteome</keyword>
<keyword evidence="8" id="KW-0472">Membrane</keyword>
<dbReference type="CDD" id="cd12148">
    <property type="entry name" value="fungal_TF_MHR"/>
    <property type="match status" value="1"/>
</dbReference>
<evidence type="ECO:0000256" key="5">
    <source>
        <dbReference type="ARBA" id="ARBA00023163"/>
    </source>
</evidence>
<dbReference type="InterPro" id="IPR007219">
    <property type="entry name" value="XnlR_reg_dom"/>
</dbReference>
<feature type="region of interest" description="Disordered" evidence="7">
    <location>
        <begin position="91"/>
        <end position="112"/>
    </location>
</feature>
<organism evidence="10 11">
    <name type="scientific">Emericella nidulans (strain FGSC A4 / ATCC 38163 / CBS 112.46 / NRRL 194 / M139)</name>
    <name type="common">Aspergillus nidulans</name>
    <dbReference type="NCBI Taxonomy" id="227321"/>
    <lineage>
        <taxon>Eukaryota</taxon>
        <taxon>Fungi</taxon>
        <taxon>Dikarya</taxon>
        <taxon>Ascomycota</taxon>
        <taxon>Pezizomycotina</taxon>
        <taxon>Eurotiomycetes</taxon>
        <taxon>Eurotiomycetidae</taxon>
        <taxon>Eurotiales</taxon>
        <taxon>Aspergillaceae</taxon>
        <taxon>Aspergillus</taxon>
        <taxon>Aspergillus subgen. Nidulantes</taxon>
    </lineage>
</organism>
<dbReference type="KEGG" id="ani:ANIA_02553"/>
<evidence type="ECO:0000256" key="3">
    <source>
        <dbReference type="ARBA" id="ARBA00023015"/>
    </source>
</evidence>
<feature type="transmembrane region" description="Helical" evidence="8">
    <location>
        <begin position="216"/>
        <end position="233"/>
    </location>
</feature>
<dbReference type="GO" id="GO:0005634">
    <property type="term" value="C:nucleus"/>
    <property type="evidence" value="ECO:0000318"/>
    <property type="project" value="GO_Central"/>
</dbReference>
<accession>C8VPT9</accession>
<dbReference type="Pfam" id="PF04082">
    <property type="entry name" value="Fungal_trans"/>
    <property type="match status" value="1"/>
</dbReference>
<evidence type="ECO:0000256" key="2">
    <source>
        <dbReference type="ARBA" id="ARBA00022833"/>
    </source>
</evidence>
<keyword evidence="6" id="KW-0539">Nucleus</keyword>
<sequence length="641" mass="72475">MQTLTTETRVAKRRRRRIPLSCESCRVRKLKCNREKPCQNCTARGEESACIFQRSTHGALSSSSIEQNGHSMRERIDRLEEMVKRLISCNQSDPSTVAPSSNGFSSGSSALRGVDARSSTSISALKAAWDEPPNESVVSHTLTNSVDGTSLLFGHVQRVDILEILSSLPPRNEMSKLIQWFFDRKNFPISVPPIIHEPTFIREYNTHLNNPSQSNVIWIGLLFSILGIITLAMQLGEQGYQKEAEERFHLYRLRTSQCLLLGDIAKCLPYTVETLRFNATAELNRKDDNSRGLWIMTGVIVRAAVNMGYHRDPEHTPAFSTIEGEYRRRIWLSVKSMDEVASFLSGFPRMTPAINSDAKEPLNVHDWELGEDIKSLPPPRPLSEPTAASYLIIKGRVFHALGEVIDFINGPCPDDYTKVIEIDQLLTKVWSDVPIHMRVDANDAKYSSPRTPADYSKLQLACMYHHGICTLHRRFIRKRATYQPGDISRSRCLTSSLALLEYQRLLQPSWYAYSRTRQMLAPAAMTIALELAIRRRESGEFSAVESDTLIQALEVSVSLWKNASDSGDETSRVYQILDDMLRSYQAGGEQGATKPETYHSSDRGGSCGYDYGLFDESGIDWAWWDEWAKDSGLWEDQAILF</sequence>
<dbReference type="Pfam" id="PF00172">
    <property type="entry name" value="Zn_clus"/>
    <property type="match status" value="1"/>
</dbReference>
<keyword evidence="2" id="KW-0862">Zinc</keyword>
<feature type="domain" description="Zn(2)-C6 fungal-type" evidence="9">
    <location>
        <begin position="21"/>
        <end position="52"/>
    </location>
</feature>
<dbReference type="InParanoid" id="C8VPT9"/>
<feature type="compositionally biased region" description="Low complexity" evidence="7">
    <location>
        <begin position="100"/>
        <end position="109"/>
    </location>
</feature>
<dbReference type="EMBL" id="BN001307">
    <property type="protein sequence ID" value="CBF87087.1"/>
    <property type="molecule type" value="Genomic_DNA"/>
</dbReference>
<dbReference type="RefSeq" id="XP_050468925.1">
    <property type="nucleotide sequence ID" value="XM_050613083.1"/>
</dbReference>
<evidence type="ECO:0000256" key="4">
    <source>
        <dbReference type="ARBA" id="ARBA00023125"/>
    </source>
</evidence>
<reference evidence="11" key="1">
    <citation type="journal article" date="2005" name="Nature">
        <title>Sequencing of Aspergillus nidulans and comparative analysis with A. fumigatus and A. oryzae.</title>
        <authorList>
            <person name="Galagan J.E."/>
            <person name="Calvo S.E."/>
            <person name="Cuomo C."/>
            <person name="Ma L.J."/>
            <person name="Wortman J.R."/>
            <person name="Batzoglou S."/>
            <person name="Lee S.I."/>
            <person name="Basturkmen M."/>
            <person name="Spevak C.C."/>
            <person name="Clutterbuck J."/>
            <person name="Kapitonov V."/>
            <person name="Jurka J."/>
            <person name="Scazzocchio C."/>
            <person name="Farman M."/>
            <person name="Butler J."/>
            <person name="Purcell S."/>
            <person name="Harris S."/>
            <person name="Braus G.H."/>
            <person name="Draht O."/>
            <person name="Busch S."/>
            <person name="D'Enfert C."/>
            <person name="Bouchier C."/>
            <person name="Goldman G.H."/>
            <person name="Bell-Pedersen D."/>
            <person name="Griffiths-Jones S."/>
            <person name="Doonan J.H."/>
            <person name="Yu J."/>
            <person name="Vienken K."/>
            <person name="Pain A."/>
            <person name="Freitag M."/>
            <person name="Selker E.U."/>
            <person name="Archer D.B."/>
            <person name="Penalva M.A."/>
            <person name="Oakley B.R."/>
            <person name="Momany M."/>
            <person name="Tanaka T."/>
            <person name="Kumagai T."/>
            <person name="Asai K."/>
            <person name="Machida M."/>
            <person name="Nierman W.C."/>
            <person name="Denning D.W."/>
            <person name="Caddick M."/>
            <person name="Hynes M."/>
            <person name="Paoletti M."/>
            <person name="Fischer R."/>
            <person name="Miller B."/>
            <person name="Dyer P."/>
            <person name="Sachs M.S."/>
            <person name="Osmani S.A."/>
            <person name="Birren B.W."/>
        </authorList>
    </citation>
    <scope>NUCLEOTIDE SEQUENCE [LARGE SCALE GENOMIC DNA]</scope>
    <source>
        <strain evidence="11">FGSC A4 / ATCC 38163 / CBS 112.46 / NRRL 194 / M139</strain>
    </source>
</reference>
<dbReference type="SMART" id="SM00066">
    <property type="entry name" value="GAL4"/>
    <property type="match status" value="1"/>
</dbReference>
<dbReference type="PANTHER" id="PTHR31944:SF131">
    <property type="entry name" value="HEME-RESPONSIVE ZINC FINGER TRANSCRIPTION FACTOR HAP1"/>
    <property type="match status" value="1"/>
</dbReference>
<reference evidence="11" key="2">
    <citation type="journal article" date="2009" name="Fungal Genet. Biol.">
        <title>The 2008 update of the Aspergillus nidulans genome annotation: a community effort.</title>
        <authorList>
            <person name="Wortman J.R."/>
            <person name="Gilsenan J.M."/>
            <person name="Joardar V."/>
            <person name="Deegan J."/>
            <person name="Clutterbuck J."/>
            <person name="Andersen M.R."/>
            <person name="Archer D."/>
            <person name="Bencina M."/>
            <person name="Braus G."/>
            <person name="Coutinho P."/>
            <person name="von Dohren H."/>
            <person name="Doonan J."/>
            <person name="Driessen A.J."/>
            <person name="Durek P."/>
            <person name="Espeso E."/>
            <person name="Fekete E."/>
            <person name="Flipphi M."/>
            <person name="Estrada C.G."/>
            <person name="Geysens S."/>
            <person name="Goldman G."/>
            <person name="de Groot P.W."/>
            <person name="Hansen K."/>
            <person name="Harris S.D."/>
            <person name="Heinekamp T."/>
            <person name="Helmstaedt K."/>
            <person name="Henrissat B."/>
            <person name="Hofmann G."/>
            <person name="Homan T."/>
            <person name="Horio T."/>
            <person name="Horiuchi H."/>
            <person name="James S."/>
            <person name="Jones M."/>
            <person name="Karaffa L."/>
            <person name="Karanyi Z."/>
            <person name="Kato M."/>
            <person name="Keller N."/>
            <person name="Kelly D.E."/>
            <person name="Kiel J.A."/>
            <person name="Kim J.M."/>
            <person name="van der Klei I.J."/>
            <person name="Klis F.M."/>
            <person name="Kovalchuk A."/>
            <person name="Krasevec N."/>
            <person name="Kubicek C.P."/>
            <person name="Liu B."/>
            <person name="Maccabe A."/>
            <person name="Meyer V."/>
            <person name="Mirabito P."/>
            <person name="Miskei M."/>
            <person name="Mos M."/>
            <person name="Mullins J."/>
            <person name="Nelson D.R."/>
            <person name="Nielsen J."/>
            <person name="Oakley B.R."/>
            <person name="Osmani S.A."/>
            <person name="Pakula T."/>
            <person name="Paszewski A."/>
            <person name="Paulsen I."/>
            <person name="Pilsyk S."/>
            <person name="Pocsi I."/>
            <person name="Punt P.J."/>
            <person name="Ram A.F."/>
            <person name="Ren Q."/>
            <person name="Robellet X."/>
            <person name="Robson G."/>
            <person name="Seiboth B."/>
            <person name="van Solingen P."/>
            <person name="Specht T."/>
            <person name="Sun J."/>
            <person name="Taheri-Talesh N."/>
            <person name="Takeshita N."/>
            <person name="Ussery D."/>
            <person name="vanKuyk P.A."/>
            <person name="Visser H."/>
            <person name="van de Vondervoort P.J."/>
            <person name="de Vries R.P."/>
            <person name="Walton J."/>
            <person name="Xiang X."/>
            <person name="Xiong Y."/>
            <person name="Zeng A.P."/>
            <person name="Brandt B.W."/>
            <person name="Cornell M.J."/>
            <person name="van den Hondel C.A."/>
            <person name="Visser J."/>
            <person name="Oliver S.G."/>
            <person name="Turner G."/>
        </authorList>
    </citation>
    <scope>GENOME REANNOTATION</scope>
    <source>
        <strain evidence="11">FGSC A4 / ATCC 38163 / CBS 112.46 / NRRL 194 / M139</strain>
    </source>
</reference>
<proteinExistence type="predicted"/>
<keyword evidence="3" id="KW-0805">Transcription regulation</keyword>
<dbReference type="CDD" id="cd00067">
    <property type="entry name" value="GAL4"/>
    <property type="match status" value="1"/>
</dbReference>
<dbReference type="GO" id="GO:0006357">
    <property type="term" value="P:regulation of transcription by RNA polymerase II"/>
    <property type="evidence" value="ECO:0000318"/>
    <property type="project" value="GO_Central"/>
</dbReference>
<gene>
    <name evidence="10" type="ORF">ANIA_02553</name>
</gene>
<dbReference type="InterPro" id="IPR036864">
    <property type="entry name" value="Zn2-C6_fun-type_DNA-bd_sf"/>
</dbReference>
<dbReference type="AlphaFoldDB" id="C8VPT9"/>
<keyword evidence="1" id="KW-0479">Metal-binding</keyword>
<keyword evidence="8" id="KW-1133">Transmembrane helix</keyword>
<dbReference type="InterPro" id="IPR051430">
    <property type="entry name" value="Fungal_TF_Env_Response"/>
</dbReference>
<keyword evidence="5" id="KW-0804">Transcription</keyword>
<dbReference type="PROSITE" id="PS50048">
    <property type="entry name" value="ZN2_CY6_FUNGAL_2"/>
    <property type="match status" value="1"/>
</dbReference>
<dbReference type="GeneID" id="2875576"/>
<dbReference type="PANTHER" id="PTHR31944">
    <property type="entry name" value="HEME-RESPONSIVE ZINC FINGER TRANSCRIPTION FACTOR HAP1"/>
    <property type="match status" value="1"/>
</dbReference>
<dbReference type="Gene3D" id="4.10.240.10">
    <property type="entry name" value="Zn(2)-C6 fungal-type DNA-binding domain"/>
    <property type="match status" value="1"/>
</dbReference>
<dbReference type="GO" id="GO:0006351">
    <property type="term" value="P:DNA-templated transcription"/>
    <property type="evidence" value="ECO:0007669"/>
    <property type="project" value="InterPro"/>
</dbReference>
<evidence type="ECO:0000259" key="9">
    <source>
        <dbReference type="PROSITE" id="PS50048"/>
    </source>
</evidence>
<dbReference type="SUPFAM" id="SSF57701">
    <property type="entry name" value="Zn2/Cys6 DNA-binding domain"/>
    <property type="match status" value="1"/>
</dbReference>
<dbReference type="InterPro" id="IPR001138">
    <property type="entry name" value="Zn2Cys6_DnaBD"/>
</dbReference>
<evidence type="ECO:0000256" key="8">
    <source>
        <dbReference type="SAM" id="Phobius"/>
    </source>
</evidence>
<name>C8VPT9_EMENI</name>
<dbReference type="OrthoDB" id="762982at2759"/>
<dbReference type="HOGENOM" id="CLU_007426_5_0_1"/>
<dbReference type="Proteomes" id="UP000000560">
    <property type="component" value="Chromosome VII"/>
</dbReference>
<dbReference type="VEuPathDB" id="FungiDB:AN2553"/>
<dbReference type="PROSITE" id="PS00463">
    <property type="entry name" value="ZN2_CY6_FUNGAL_1"/>
    <property type="match status" value="1"/>
</dbReference>
<dbReference type="OMA" id="MCTLHRK"/>
<evidence type="ECO:0000256" key="7">
    <source>
        <dbReference type="SAM" id="MobiDB-lite"/>
    </source>
</evidence>
<dbReference type="eggNOG" id="ENOG502SJG4">
    <property type="taxonomic scope" value="Eukaryota"/>
</dbReference>
<evidence type="ECO:0000313" key="10">
    <source>
        <dbReference type="EMBL" id="CBF87087.1"/>
    </source>
</evidence>
<dbReference type="GO" id="GO:0000978">
    <property type="term" value="F:RNA polymerase II cis-regulatory region sequence-specific DNA binding"/>
    <property type="evidence" value="ECO:0000318"/>
    <property type="project" value="GO_Central"/>
</dbReference>
<keyword evidence="4" id="KW-0238">DNA-binding</keyword>
<evidence type="ECO:0000313" key="11">
    <source>
        <dbReference type="Proteomes" id="UP000000560"/>
    </source>
</evidence>
<protein>
    <submittedName>
        <fullName evidence="10">Zn(II)2Cys6 transcription factor (Eurofung)</fullName>
    </submittedName>
</protein>